<reference evidence="3" key="1">
    <citation type="submission" date="2016-10" db="EMBL/GenBank/DDBJ databases">
        <authorList>
            <person name="Varghese N."/>
            <person name="Submissions S."/>
        </authorList>
    </citation>
    <scope>NUCLEOTIDE SEQUENCE [LARGE SCALE GENOMIC DNA]</scope>
    <source>
        <strain evidence="3">DSM 43163</strain>
    </source>
</reference>
<dbReference type="Proteomes" id="UP000236723">
    <property type="component" value="Unassembled WGS sequence"/>
</dbReference>
<dbReference type="Gene3D" id="3.30.70.100">
    <property type="match status" value="1"/>
</dbReference>
<sequence>MPKGVMVIQTSPSDPSREDEFNEWYSNTHLPEVCEVPGIVAARRYRVLDDTDPARHSYLAIYELEADDLTATLKELRARTASGQIGLSDTLRLDPPPSIAIYELLE</sequence>
<name>A0A1H6DFA9_9ACTN</name>
<feature type="region of interest" description="Disordered" evidence="1">
    <location>
        <begin position="1"/>
        <end position="20"/>
    </location>
</feature>
<evidence type="ECO:0000313" key="2">
    <source>
        <dbReference type="EMBL" id="SEG83914.1"/>
    </source>
</evidence>
<evidence type="ECO:0000313" key="3">
    <source>
        <dbReference type="Proteomes" id="UP000236723"/>
    </source>
</evidence>
<evidence type="ECO:0000256" key="1">
    <source>
        <dbReference type="SAM" id="MobiDB-lite"/>
    </source>
</evidence>
<proteinExistence type="predicted"/>
<dbReference type="InterPro" id="IPR011008">
    <property type="entry name" value="Dimeric_a/b-barrel"/>
</dbReference>
<dbReference type="AlphaFoldDB" id="A0A1H6DFA9"/>
<dbReference type="Pfam" id="PF14114">
    <property type="entry name" value="DUF4286"/>
    <property type="match status" value="1"/>
</dbReference>
<gene>
    <name evidence="2" type="ORF">SAMN04489712_116100</name>
</gene>
<organism evidence="2 3">
    <name type="scientific">Thermomonospora echinospora</name>
    <dbReference type="NCBI Taxonomy" id="1992"/>
    <lineage>
        <taxon>Bacteria</taxon>
        <taxon>Bacillati</taxon>
        <taxon>Actinomycetota</taxon>
        <taxon>Actinomycetes</taxon>
        <taxon>Streptosporangiales</taxon>
        <taxon>Thermomonosporaceae</taxon>
        <taxon>Thermomonospora</taxon>
    </lineage>
</organism>
<accession>A0A1H6DFA9</accession>
<dbReference type="InterPro" id="IPR025563">
    <property type="entry name" value="DUF4286"/>
</dbReference>
<dbReference type="RefSeq" id="WP_103942072.1">
    <property type="nucleotide sequence ID" value="NZ_FNVO01000016.1"/>
</dbReference>
<protein>
    <recommendedName>
        <fullName evidence="4">EthD domain-containing protein</fullName>
    </recommendedName>
</protein>
<keyword evidence="3" id="KW-1185">Reference proteome</keyword>
<evidence type="ECO:0008006" key="4">
    <source>
        <dbReference type="Google" id="ProtNLM"/>
    </source>
</evidence>
<dbReference type="EMBL" id="FNVO01000016">
    <property type="protein sequence ID" value="SEG83914.1"/>
    <property type="molecule type" value="Genomic_DNA"/>
</dbReference>
<dbReference type="OrthoDB" id="3481501at2"/>
<dbReference type="SUPFAM" id="SSF54909">
    <property type="entry name" value="Dimeric alpha+beta barrel"/>
    <property type="match status" value="1"/>
</dbReference>